<dbReference type="InterPro" id="IPR043736">
    <property type="entry name" value="DUF5681"/>
</dbReference>
<gene>
    <name evidence="3" type="ORF">RUN1985_v1_10058</name>
</gene>
<feature type="domain" description="DUF5681" evidence="2">
    <location>
        <begin position="12"/>
        <end position="69"/>
    </location>
</feature>
<evidence type="ECO:0000313" key="3">
    <source>
        <dbReference type="EMBL" id="CUV26860.1"/>
    </source>
</evidence>
<dbReference type="EMBL" id="LN899824">
    <property type="protein sequence ID" value="CUV26860.1"/>
    <property type="molecule type" value="Genomic_DNA"/>
</dbReference>
<accession>A0A0S4UXM7</accession>
<evidence type="ECO:0000256" key="1">
    <source>
        <dbReference type="SAM" id="MobiDB-lite"/>
    </source>
</evidence>
<feature type="region of interest" description="Disordered" evidence="1">
    <location>
        <begin position="1"/>
        <end position="29"/>
    </location>
</feature>
<organism evidence="3">
    <name type="scientific">Ralstonia solanacearum</name>
    <name type="common">Pseudomonas solanacearum</name>
    <dbReference type="NCBI Taxonomy" id="305"/>
    <lineage>
        <taxon>Bacteria</taxon>
        <taxon>Pseudomonadati</taxon>
        <taxon>Pseudomonadota</taxon>
        <taxon>Betaproteobacteria</taxon>
        <taxon>Burkholderiales</taxon>
        <taxon>Burkholderiaceae</taxon>
        <taxon>Ralstonia</taxon>
        <taxon>Ralstonia solanacearum species complex</taxon>
    </lineage>
</organism>
<sequence length="88" mass="9311">MAKFSSENPGLRFPEGRSANPVGRPRTVDRLRKDVARELVQHGAVLAKMAVRKALEGDAQCLAACVSLLGSAVVEPKRKPSAGGEGKD</sequence>
<dbReference type="AlphaFoldDB" id="A0A0S4UXM7"/>
<reference evidence="3" key="1">
    <citation type="submission" date="2015-10" db="EMBL/GenBank/DDBJ databases">
        <authorList>
            <person name="Gilbert D.G."/>
        </authorList>
    </citation>
    <scope>NUCLEOTIDE SEQUENCE</scope>
    <source>
        <strain evidence="3">Phyl III-seqv23</strain>
    </source>
</reference>
<proteinExistence type="predicted"/>
<protein>
    <recommendedName>
        <fullName evidence="2">DUF5681 domain-containing protein</fullName>
    </recommendedName>
</protein>
<dbReference type="Pfam" id="PF18932">
    <property type="entry name" value="DUF5681"/>
    <property type="match status" value="1"/>
</dbReference>
<evidence type="ECO:0000259" key="2">
    <source>
        <dbReference type="Pfam" id="PF18932"/>
    </source>
</evidence>
<name>A0A0S4UXM7_RALSL</name>